<feature type="domain" description="SCP" evidence="1">
    <location>
        <begin position="70"/>
        <end position="189"/>
    </location>
</feature>
<dbReference type="InterPro" id="IPR014044">
    <property type="entry name" value="CAP_dom"/>
</dbReference>
<gene>
    <name evidence="2" type="ordered locus">ANT_06200</name>
</gene>
<dbReference type="Gene3D" id="3.40.33.10">
    <property type="entry name" value="CAP"/>
    <property type="match status" value="1"/>
</dbReference>
<evidence type="ECO:0000259" key="1">
    <source>
        <dbReference type="Pfam" id="PF00188"/>
    </source>
</evidence>
<sequence>MREHMKRIFLFLSLILWVFIAIAQTPLPEEVIGEPVMLDTPSQPGLLFTGCTRVNVAPMNDAYEHRVVELSNIERDKLGIPPLKRNTDLDYAGRFHSKDMMDEDYFDHNSYDGETQVCLWYTRVGNFYTGYSSLAENIAAGHSTPEAVVEAWMNSPGHKANILDSNYREIGVGYTYGGGTYYRYWTQDFGTRSSVYPIVINLEAAQTASPDVNLYIYGKGKWSEMRLRNDSGTWTAWMPFQERVNGWSLPWIAGTRTVSVELRSGTTTTSASDTITLTTSGNRLGNLPDSITFLYDKSTGTLYPSASLALQPTNSLNSTPLTWSAAVNPTSNFLQLSRTSGTTPNDTLLVMPHASTLQNVGTTLGTLTIAITNPVYPPEGSSKTIPVRVSVVNSLNARVYLPAVLR</sequence>
<dbReference type="InterPro" id="IPR035940">
    <property type="entry name" value="CAP_sf"/>
</dbReference>
<dbReference type="PANTHER" id="PTHR31157:SF1">
    <property type="entry name" value="SCP DOMAIN-CONTAINING PROTEIN"/>
    <property type="match status" value="1"/>
</dbReference>
<dbReference type="STRING" id="926569.ANT_06200"/>
<dbReference type="SUPFAM" id="SSF55797">
    <property type="entry name" value="PR-1-like"/>
    <property type="match status" value="1"/>
</dbReference>
<proteinExistence type="predicted"/>
<dbReference type="eggNOG" id="COG2340">
    <property type="taxonomic scope" value="Bacteria"/>
</dbReference>
<organism evidence="2 3">
    <name type="scientific">Anaerolinea thermophila (strain DSM 14523 / JCM 11388 / NBRC 100420 / UNI-1)</name>
    <dbReference type="NCBI Taxonomy" id="926569"/>
    <lineage>
        <taxon>Bacteria</taxon>
        <taxon>Bacillati</taxon>
        <taxon>Chloroflexota</taxon>
        <taxon>Anaerolineae</taxon>
        <taxon>Anaerolineales</taxon>
        <taxon>Anaerolineaceae</taxon>
        <taxon>Anaerolinea</taxon>
    </lineage>
</organism>
<dbReference type="EMBL" id="AP012029">
    <property type="protein sequence ID" value="BAJ62654.1"/>
    <property type="molecule type" value="Genomic_DNA"/>
</dbReference>
<dbReference type="AlphaFoldDB" id="E8N1P9"/>
<accession>E8N1P9</accession>
<dbReference type="KEGG" id="atm:ANT_06200"/>
<keyword evidence="3" id="KW-1185">Reference proteome</keyword>
<dbReference type="CDD" id="cd05379">
    <property type="entry name" value="CAP_bacterial"/>
    <property type="match status" value="1"/>
</dbReference>
<dbReference type="Pfam" id="PF00188">
    <property type="entry name" value="CAP"/>
    <property type="match status" value="1"/>
</dbReference>
<dbReference type="PANTHER" id="PTHR31157">
    <property type="entry name" value="SCP DOMAIN-CONTAINING PROTEIN"/>
    <property type="match status" value="1"/>
</dbReference>
<evidence type="ECO:0000313" key="3">
    <source>
        <dbReference type="Proteomes" id="UP000008922"/>
    </source>
</evidence>
<dbReference type="Proteomes" id="UP000008922">
    <property type="component" value="Chromosome"/>
</dbReference>
<reference evidence="2 3" key="1">
    <citation type="submission" date="2010-12" db="EMBL/GenBank/DDBJ databases">
        <title>Whole genome sequence of Anaerolinea thermophila UNI-1.</title>
        <authorList>
            <person name="Narita-Yamada S."/>
            <person name="Kishi E."/>
            <person name="Watanabe Y."/>
            <person name="Takasaki K."/>
            <person name="Ankai A."/>
            <person name="Oguchi A."/>
            <person name="Fukui S."/>
            <person name="Takahashi M."/>
            <person name="Yashiro I."/>
            <person name="Hosoyama A."/>
            <person name="Sekiguchi Y."/>
            <person name="Hanada S."/>
            <person name="Fujita N."/>
        </authorList>
    </citation>
    <scope>NUCLEOTIDE SEQUENCE [LARGE SCALE GENOMIC DNA]</scope>
    <source>
        <strain evidence="3">DSM 14523 / JCM 11388 / NBRC 100420 / UNI-1</strain>
    </source>
</reference>
<dbReference type="InParanoid" id="E8N1P9"/>
<protein>
    <recommendedName>
        <fullName evidence="1">SCP domain-containing protein</fullName>
    </recommendedName>
</protein>
<dbReference type="HOGENOM" id="CLU_677301_0_0_0"/>
<evidence type="ECO:0000313" key="2">
    <source>
        <dbReference type="EMBL" id="BAJ62654.1"/>
    </source>
</evidence>
<dbReference type="OrthoDB" id="9783944at2"/>
<name>E8N1P9_ANATU</name>